<evidence type="ECO:0000259" key="5">
    <source>
        <dbReference type="PROSITE" id="PS51462"/>
    </source>
</evidence>
<dbReference type="EMBL" id="AWSA01000055">
    <property type="protein sequence ID" value="EWT00104.1"/>
    <property type="molecule type" value="Genomic_DNA"/>
</dbReference>
<dbReference type="AlphaFoldDB" id="W9G8C0"/>
<dbReference type="InterPro" id="IPR020084">
    <property type="entry name" value="NUDIX_hydrolase_CS"/>
</dbReference>
<organism evidence="6 7">
    <name type="scientific">Intrasporangium oryzae NRRL B-24470</name>
    <dbReference type="NCBI Taxonomy" id="1386089"/>
    <lineage>
        <taxon>Bacteria</taxon>
        <taxon>Bacillati</taxon>
        <taxon>Actinomycetota</taxon>
        <taxon>Actinomycetes</taxon>
        <taxon>Micrococcales</taxon>
        <taxon>Intrasporangiaceae</taxon>
        <taxon>Intrasporangium</taxon>
    </lineage>
</organism>
<dbReference type="OrthoDB" id="9804442at2"/>
<keyword evidence="7" id="KW-1185">Reference proteome</keyword>
<dbReference type="InterPro" id="IPR000086">
    <property type="entry name" value="NUDIX_hydrolase_dom"/>
</dbReference>
<dbReference type="Gene3D" id="3.90.79.10">
    <property type="entry name" value="Nucleoside Triphosphate Pyrophosphohydrolase"/>
    <property type="match status" value="1"/>
</dbReference>
<dbReference type="RefSeq" id="WP_084328371.1">
    <property type="nucleotide sequence ID" value="NZ_AWSA01000055.1"/>
</dbReference>
<keyword evidence="3 4" id="KW-0378">Hydrolase</keyword>
<sequence length="154" mass="17020">MELAHRLAAAVWLRSGDRLQRWVLRWRNDTFLVGVTGVVRDPEGRVLVLRHRYWNGNPYGLPSGHVHRGESWEAALVREVREETGLDVGRPRVIGAEPGPAGRVEVLAAGTVEGGSVPRADGTEVTEARFVSVEEASTLLRRAHREMVARAVTS</sequence>
<accession>W9G8C0</accession>
<dbReference type="GO" id="GO:0016787">
    <property type="term" value="F:hydrolase activity"/>
    <property type="evidence" value="ECO:0007669"/>
    <property type="project" value="UniProtKB-KW"/>
</dbReference>
<dbReference type="STRING" id="1386089.N865_18295"/>
<dbReference type="PANTHER" id="PTHR43046">
    <property type="entry name" value="GDP-MANNOSE MANNOSYL HYDROLASE"/>
    <property type="match status" value="1"/>
</dbReference>
<evidence type="ECO:0000256" key="3">
    <source>
        <dbReference type="ARBA" id="ARBA00022801"/>
    </source>
</evidence>
<feature type="domain" description="Nudix hydrolase" evidence="5">
    <location>
        <begin position="30"/>
        <end position="153"/>
    </location>
</feature>
<dbReference type="Pfam" id="PF00293">
    <property type="entry name" value="NUDIX"/>
    <property type="match status" value="1"/>
</dbReference>
<evidence type="ECO:0000256" key="1">
    <source>
        <dbReference type="ARBA" id="ARBA00001946"/>
    </source>
</evidence>
<comment type="similarity">
    <text evidence="2 4">Belongs to the Nudix hydrolase family.</text>
</comment>
<dbReference type="PANTHER" id="PTHR43046:SF16">
    <property type="entry name" value="ADP-RIBOSE PYROPHOSPHATASE YJHB-RELATED"/>
    <property type="match status" value="1"/>
</dbReference>
<dbReference type="InterPro" id="IPR015797">
    <property type="entry name" value="NUDIX_hydrolase-like_dom_sf"/>
</dbReference>
<dbReference type="SUPFAM" id="SSF55811">
    <property type="entry name" value="Nudix"/>
    <property type="match status" value="1"/>
</dbReference>
<evidence type="ECO:0000256" key="2">
    <source>
        <dbReference type="ARBA" id="ARBA00005582"/>
    </source>
</evidence>
<dbReference type="PROSITE" id="PS51462">
    <property type="entry name" value="NUDIX"/>
    <property type="match status" value="1"/>
</dbReference>
<gene>
    <name evidence="6" type="ORF">N865_18295</name>
</gene>
<dbReference type="eggNOG" id="COG1051">
    <property type="taxonomic scope" value="Bacteria"/>
</dbReference>
<protein>
    <submittedName>
        <fullName evidence="6">NUDIX hydrolase</fullName>
    </submittedName>
</protein>
<comment type="cofactor">
    <cofactor evidence="1">
        <name>Mg(2+)</name>
        <dbReference type="ChEBI" id="CHEBI:18420"/>
    </cofactor>
</comment>
<name>W9G8C0_9MICO</name>
<evidence type="ECO:0000313" key="7">
    <source>
        <dbReference type="Proteomes" id="UP000019489"/>
    </source>
</evidence>
<proteinExistence type="inferred from homology"/>
<reference evidence="6 7" key="1">
    <citation type="submission" date="2013-08" db="EMBL/GenBank/DDBJ databases">
        <title>Intrasporangium oryzae NRRL B-24470.</title>
        <authorList>
            <person name="Liu H."/>
            <person name="Wang G."/>
        </authorList>
    </citation>
    <scope>NUCLEOTIDE SEQUENCE [LARGE SCALE GENOMIC DNA]</scope>
    <source>
        <strain evidence="6 7">NRRL B-24470</strain>
    </source>
</reference>
<dbReference type="PROSITE" id="PS00893">
    <property type="entry name" value="NUDIX_BOX"/>
    <property type="match status" value="1"/>
</dbReference>
<dbReference type="PRINTS" id="PR00502">
    <property type="entry name" value="NUDIXFAMILY"/>
</dbReference>
<dbReference type="Proteomes" id="UP000019489">
    <property type="component" value="Unassembled WGS sequence"/>
</dbReference>
<comment type="caution">
    <text evidence="6">The sequence shown here is derived from an EMBL/GenBank/DDBJ whole genome shotgun (WGS) entry which is preliminary data.</text>
</comment>
<evidence type="ECO:0000313" key="6">
    <source>
        <dbReference type="EMBL" id="EWT00104.1"/>
    </source>
</evidence>
<dbReference type="InterPro" id="IPR020476">
    <property type="entry name" value="Nudix_hydrolase"/>
</dbReference>
<evidence type="ECO:0000256" key="4">
    <source>
        <dbReference type="RuleBase" id="RU003476"/>
    </source>
</evidence>